<feature type="compositionally biased region" description="Basic and acidic residues" evidence="1">
    <location>
        <begin position="120"/>
        <end position="148"/>
    </location>
</feature>
<gene>
    <name evidence="2" type="ORF">DW656_18120</name>
</gene>
<proteinExistence type="predicted"/>
<evidence type="ECO:0000313" key="3">
    <source>
        <dbReference type="Proteomes" id="UP000284579"/>
    </source>
</evidence>
<reference evidence="2 3" key="1">
    <citation type="submission" date="2018-08" db="EMBL/GenBank/DDBJ databases">
        <title>A genome reference for cultivated species of the human gut microbiota.</title>
        <authorList>
            <person name="Zou Y."/>
            <person name="Xue W."/>
            <person name="Luo G."/>
        </authorList>
    </citation>
    <scope>NUCLEOTIDE SEQUENCE [LARGE SCALE GENOMIC DNA]</scope>
    <source>
        <strain evidence="2 3">AM23-3</strain>
    </source>
</reference>
<comment type="caution">
    <text evidence="2">The sequence shown here is derived from an EMBL/GenBank/DDBJ whole genome shotgun (WGS) entry which is preliminary data.</text>
</comment>
<dbReference type="RefSeq" id="WP_118199922.1">
    <property type="nucleotide sequence ID" value="NZ_QRHO01000100.1"/>
</dbReference>
<dbReference type="AlphaFoldDB" id="A0A3R6JVT1"/>
<dbReference type="Gene3D" id="3.30.70.240">
    <property type="match status" value="1"/>
</dbReference>
<feature type="region of interest" description="Disordered" evidence="1">
    <location>
        <begin position="104"/>
        <end position="148"/>
    </location>
</feature>
<organism evidence="2 3">
    <name type="scientific">Coprococcus comes</name>
    <dbReference type="NCBI Taxonomy" id="410072"/>
    <lineage>
        <taxon>Bacteria</taxon>
        <taxon>Bacillati</taxon>
        <taxon>Bacillota</taxon>
        <taxon>Clostridia</taxon>
        <taxon>Lachnospirales</taxon>
        <taxon>Lachnospiraceae</taxon>
        <taxon>Coprococcus</taxon>
    </lineage>
</organism>
<name>A0A3R6JVT1_9FIRM</name>
<evidence type="ECO:0000256" key="1">
    <source>
        <dbReference type="SAM" id="MobiDB-lite"/>
    </source>
</evidence>
<evidence type="ECO:0000313" key="2">
    <source>
        <dbReference type="EMBL" id="RHF76861.1"/>
    </source>
</evidence>
<dbReference type="Proteomes" id="UP000284579">
    <property type="component" value="Unassembled WGS sequence"/>
</dbReference>
<protein>
    <submittedName>
        <fullName evidence="2">Uncharacterized protein</fullName>
    </submittedName>
</protein>
<accession>A0A3R6JVT1</accession>
<dbReference type="EMBL" id="QRHO01000100">
    <property type="protein sequence ID" value="RHF76861.1"/>
    <property type="molecule type" value="Genomic_DNA"/>
</dbReference>
<sequence>MDTDGFRKAIHFDLDTATVEATFGKKNTSMAYRKIRKFLESKGFAHSQYSGYMSLRPMSNLEVYRTYDMMKEALPWLEPCAQKIHVLVVADEFDLLGFSREENEDIESPARKTGSGRGKLLKEKSTKAKEASKRLDRKFDSGHDDIER</sequence>